<name>A0A9N9MLP9_9CUCU</name>
<protein>
    <submittedName>
        <fullName evidence="1">Uncharacterized protein</fullName>
    </submittedName>
</protein>
<dbReference type="EMBL" id="OU892278">
    <property type="protein sequence ID" value="CAG9765060.1"/>
    <property type="molecule type" value="Genomic_DNA"/>
</dbReference>
<organism evidence="1 2">
    <name type="scientific">Ceutorhynchus assimilis</name>
    <name type="common">cabbage seed weevil</name>
    <dbReference type="NCBI Taxonomy" id="467358"/>
    <lineage>
        <taxon>Eukaryota</taxon>
        <taxon>Metazoa</taxon>
        <taxon>Ecdysozoa</taxon>
        <taxon>Arthropoda</taxon>
        <taxon>Hexapoda</taxon>
        <taxon>Insecta</taxon>
        <taxon>Pterygota</taxon>
        <taxon>Neoptera</taxon>
        <taxon>Endopterygota</taxon>
        <taxon>Coleoptera</taxon>
        <taxon>Polyphaga</taxon>
        <taxon>Cucujiformia</taxon>
        <taxon>Curculionidae</taxon>
        <taxon>Ceutorhynchinae</taxon>
        <taxon>Ceutorhynchus</taxon>
    </lineage>
</organism>
<dbReference type="Proteomes" id="UP001152799">
    <property type="component" value="Chromosome 2"/>
</dbReference>
<evidence type="ECO:0000313" key="2">
    <source>
        <dbReference type="Proteomes" id="UP001152799"/>
    </source>
</evidence>
<proteinExistence type="predicted"/>
<dbReference type="AlphaFoldDB" id="A0A9N9MLP9"/>
<evidence type="ECO:0000313" key="1">
    <source>
        <dbReference type="EMBL" id="CAG9765060.1"/>
    </source>
</evidence>
<gene>
    <name evidence="1" type="ORF">CEUTPL_LOCUS5679</name>
</gene>
<sequence>MTTFRYRAVQITNGKFIPKYSYLQDLQEMRWDLIAKTNIQNDWEELAQERKIWGGVVANNTAENRPRQNPRVFGMPRL</sequence>
<reference evidence="1" key="1">
    <citation type="submission" date="2022-01" db="EMBL/GenBank/DDBJ databases">
        <authorList>
            <person name="King R."/>
        </authorList>
    </citation>
    <scope>NUCLEOTIDE SEQUENCE</scope>
</reference>
<keyword evidence="2" id="KW-1185">Reference proteome</keyword>
<accession>A0A9N9MLP9</accession>